<organism evidence="3 4">
    <name type="scientific">Gracilibacillus salinarum</name>
    <dbReference type="NCBI Taxonomy" id="2932255"/>
    <lineage>
        <taxon>Bacteria</taxon>
        <taxon>Bacillati</taxon>
        <taxon>Bacillota</taxon>
        <taxon>Bacilli</taxon>
        <taxon>Bacillales</taxon>
        <taxon>Bacillaceae</taxon>
        <taxon>Gracilibacillus</taxon>
    </lineage>
</organism>
<feature type="region of interest" description="Disordered" evidence="1">
    <location>
        <begin position="63"/>
        <end position="95"/>
    </location>
</feature>
<feature type="compositionally biased region" description="Polar residues" evidence="1">
    <location>
        <begin position="63"/>
        <end position="74"/>
    </location>
</feature>
<accession>A0ABY4GMK1</accession>
<keyword evidence="4" id="KW-1185">Reference proteome</keyword>
<reference evidence="3 4" key="1">
    <citation type="submission" date="2022-04" db="EMBL/GenBank/DDBJ databases">
        <title>Gracilibacillus sp. isolated from saltern.</title>
        <authorList>
            <person name="Won M."/>
            <person name="Lee C.-M."/>
            <person name="Woen H.-Y."/>
            <person name="Kwon S.-W."/>
        </authorList>
    </citation>
    <scope>NUCLEOTIDE SEQUENCE [LARGE SCALE GENOMIC DNA]</scope>
    <source>
        <strain evidence="3 4">SSPM10-3</strain>
    </source>
</reference>
<gene>
    <name evidence="3" type="ORF">MUN87_01465</name>
</gene>
<proteinExistence type="predicted"/>
<evidence type="ECO:0000313" key="4">
    <source>
        <dbReference type="Proteomes" id="UP000831537"/>
    </source>
</evidence>
<dbReference type="Proteomes" id="UP000831537">
    <property type="component" value="Chromosome"/>
</dbReference>
<protein>
    <submittedName>
        <fullName evidence="3">Uncharacterized protein</fullName>
    </submittedName>
</protein>
<dbReference type="EMBL" id="CP095071">
    <property type="protein sequence ID" value="UOQ85603.1"/>
    <property type="molecule type" value="Genomic_DNA"/>
</dbReference>
<evidence type="ECO:0000256" key="1">
    <source>
        <dbReference type="SAM" id="MobiDB-lite"/>
    </source>
</evidence>
<name>A0ABY4GMK1_9BACI</name>
<dbReference type="Pfam" id="PF19610">
    <property type="entry name" value="DUF6115"/>
    <property type="match status" value="1"/>
</dbReference>
<evidence type="ECO:0000256" key="2">
    <source>
        <dbReference type="SAM" id="Phobius"/>
    </source>
</evidence>
<keyword evidence="2" id="KW-0812">Transmembrane</keyword>
<feature type="compositionally biased region" description="Basic and acidic residues" evidence="1">
    <location>
        <begin position="75"/>
        <end position="84"/>
    </location>
</feature>
<dbReference type="InterPro" id="IPR046118">
    <property type="entry name" value="DUF6115"/>
</dbReference>
<evidence type="ECO:0000313" key="3">
    <source>
        <dbReference type="EMBL" id="UOQ85603.1"/>
    </source>
</evidence>
<feature type="transmembrane region" description="Helical" evidence="2">
    <location>
        <begin position="6"/>
        <end position="22"/>
    </location>
</feature>
<keyword evidence="2" id="KW-1133">Transmembrane helix</keyword>
<sequence length="150" mass="17215">MQYLILFSFIIHIITFIIIRQLKNKIDNMHAVEAKVDAQVKSIEDTLALYLVEIKEENDQFIQEMTKSQQSTAKNKPENSRQAEPDEPATHSGYYQPVSTIDHVEDVVEHSLAGSILHLRQQGLTVDQIAKKLDKGKTEVELILKFQQKK</sequence>
<keyword evidence="2" id="KW-0472">Membrane</keyword>
<dbReference type="RefSeq" id="WP_244745667.1">
    <property type="nucleotide sequence ID" value="NZ_CP095071.1"/>
</dbReference>